<feature type="domain" description="AIG1-type G" evidence="5">
    <location>
        <begin position="113"/>
        <end position="311"/>
    </location>
</feature>
<evidence type="ECO:0000313" key="7">
    <source>
        <dbReference type="Proteomes" id="UP000694523"/>
    </source>
</evidence>
<feature type="compositionally biased region" description="Polar residues" evidence="4">
    <location>
        <begin position="11"/>
        <end position="24"/>
    </location>
</feature>
<dbReference type="InterPro" id="IPR006703">
    <property type="entry name" value="G_AIG1"/>
</dbReference>
<evidence type="ECO:0000313" key="6">
    <source>
        <dbReference type="Ensembl" id="ENSNMLP00000007614.1"/>
    </source>
</evidence>
<organism evidence="6 7">
    <name type="scientific">Neogobius melanostomus</name>
    <name type="common">round goby</name>
    <dbReference type="NCBI Taxonomy" id="47308"/>
    <lineage>
        <taxon>Eukaryota</taxon>
        <taxon>Metazoa</taxon>
        <taxon>Chordata</taxon>
        <taxon>Craniata</taxon>
        <taxon>Vertebrata</taxon>
        <taxon>Euteleostomi</taxon>
        <taxon>Actinopterygii</taxon>
        <taxon>Neopterygii</taxon>
        <taxon>Teleostei</taxon>
        <taxon>Neoteleostei</taxon>
        <taxon>Acanthomorphata</taxon>
        <taxon>Gobiaria</taxon>
        <taxon>Gobiiformes</taxon>
        <taxon>Gobioidei</taxon>
        <taxon>Gobiidae</taxon>
        <taxon>Benthophilinae</taxon>
        <taxon>Neogobiini</taxon>
        <taxon>Neogobius</taxon>
    </lineage>
</organism>
<keyword evidence="3" id="KW-0342">GTP-binding</keyword>
<evidence type="ECO:0000256" key="2">
    <source>
        <dbReference type="ARBA" id="ARBA00022741"/>
    </source>
</evidence>
<dbReference type="InterPro" id="IPR027417">
    <property type="entry name" value="P-loop_NTPase"/>
</dbReference>
<dbReference type="Ensembl" id="ENSNMLT00000008673.1">
    <property type="protein sequence ID" value="ENSNMLP00000007614.1"/>
    <property type="gene ID" value="ENSNMLG00000005465.1"/>
</dbReference>
<dbReference type="Gene3D" id="3.40.50.300">
    <property type="entry name" value="P-loop containing nucleotide triphosphate hydrolases"/>
    <property type="match status" value="1"/>
</dbReference>
<keyword evidence="2" id="KW-0547">Nucleotide-binding</keyword>
<dbReference type="SUPFAM" id="SSF52540">
    <property type="entry name" value="P-loop containing nucleoside triphosphate hydrolases"/>
    <property type="match status" value="1"/>
</dbReference>
<feature type="region of interest" description="Disordered" evidence="4">
    <location>
        <begin position="1"/>
        <end position="57"/>
    </location>
</feature>
<feature type="compositionally biased region" description="Polar residues" evidence="4">
    <location>
        <begin position="74"/>
        <end position="86"/>
    </location>
</feature>
<dbReference type="Pfam" id="PF04548">
    <property type="entry name" value="AIG1"/>
    <property type="match status" value="1"/>
</dbReference>
<evidence type="ECO:0000256" key="4">
    <source>
        <dbReference type="SAM" id="MobiDB-lite"/>
    </source>
</evidence>
<sequence>MRKSEDLVNLNRGQHLSLSETQESVLRPGLQAPVRPPSPQLNTQAYQTPQGQSSINDKLTVAPQTPKHITVFQETSPNNQTVQTSSADRRKPPSYVEELSLTQTHPEHTDKLSEPLRVVMVGKTGCGKSATGNTILGRDEFSSRTAQKSVTRLCRKAEGSVGGRPIEIVDTPGLFDTTLSNPEVQKELVNCISLLAPGPHAFLLVLQIGRFTKEERETVELIKDFFGEESQRFILVLLTRGDELRQTTVEDYLGEGSCVRKVINDCGGRYHVFNNNSENREQVTELIHKIDSMLSENEGTYYTSEMFKEAEQAIQKEKDKILRETEPLISRQQEELKLKLIEDLKELGTSLRHIKDASAFCCSILGKTIITFCVELGHSVE</sequence>
<evidence type="ECO:0000256" key="3">
    <source>
        <dbReference type="ARBA" id="ARBA00023134"/>
    </source>
</evidence>
<reference evidence="6" key="2">
    <citation type="submission" date="2025-09" db="UniProtKB">
        <authorList>
            <consortium name="Ensembl"/>
        </authorList>
    </citation>
    <scope>IDENTIFICATION</scope>
</reference>
<evidence type="ECO:0000259" key="5">
    <source>
        <dbReference type="PROSITE" id="PS51720"/>
    </source>
</evidence>
<evidence type="ECO:0000256" key="1">
    <source>
        <dbReference type="ARBA" id="ARBA00008535"/>
    </source>
</evidence>
<dbReference type="AlphaFoldDB" id="A0A8C6SMT2"/>
<dbReference type="PANTHER" id="PTHR10903">
    <property type="entry name" value="GTPASE, IMAP FAMILY MEMBER-RELATED"/>
    <property type="match status" value="1"/>
</dbReference>
<feature type="region of interest" description="Disordered" evidence="4">
    <location>
        <begin position="74"/>
        <end position="93"/>
    </location>
</feature>
<protein>
    <recommendedName>
        <fullName evidence="5">AIG1-type G domain-containing protein</fullName>
    </recommendedName>
</protein>
<feature type="compositionally biased region" description="Polar residues" evidence="4">
    <location>
        <begin position="40"/>
        <end position="57"/>
    </location>
</feature>
<dbReference type="CDD" id="cd01852">
    <property type="entry name" value="AIG1"/>
    <property type="match status" value="1"/>
</dbReference>
<dbReference type="Proteomes" id="UP000694523">
    <property type="component" value="Unplaced"/>
</dbReference>
<dbReference type="InterPro" id="IPR045058">
    <property type="entry name" value="GIMA/IAN/Toc"/>
</dbReference>
<proteinExistence type="inferred from homology"/>
<dbReference type="GO" id="GO:0005525">
    <property type="term" value="F:GTP binding"/>
    <property type="evidence" value="ECO:0007669"/>
    <property type="project" value="UniProtKB-KW"/>
</dbReference>
<reference evidence="6" key="1">
    <citation type="submission" date="2025-08" db="UniProtKB">
        <authorList>
            <consortium name="Ensembl"/>
        </authorList>
    </citation>
    <scope>IDENTIFICATION</scope>
</reference>
<dbReference type="FunFam" id="3.40.50.300:FF:000366">
    <property type="entry name" value="GTPase, IMAP family member 2"/>
    <property type="match status" value="1"/>
</dbReference>
<dbReference type="PROSITE" id="PS51720">
    <property type="entry name" value="G_AIG1"/>
    <property type="match status" value="1"/>
</dbReference>
<keyword evidence="7" id="KW-1185">Reference proteome</keyword>
<accession>A0A8C6SMT2</accession>
<comment type="similarity">
    <text evidence="1">Belongs to the TRAFAC class TrmE-Era-EngA-EngB-Septin-like GTPase superfamily. AIG1/Toc34/Toc159-like paraseptin GTPase family. IAN subfamily.</text>
</comment>
<dbReference type="PANTHER" id="PTHR10903:SF170">
    <property type="entry name" value="GTPASE IMAP FAMILY MEMBER 7"/>
    <property type="match status" value="1"/>
</dbReference>
<name>A0A8C6SMT2_9GOBI</name>